<dbReference type="Gene3D" id="3.90.550.10">
    <property type="entry name" value="Spore Coat Polysaccharide Biosynthesis Protein SpsA, Chain A"/>
    <property type="match status" value="1"/>
</dbReference>
<dbReference type="Pfam" id="PF00535">
    <property type="entry name" value="Glycos_transf_2"/>
    <property type="match status" value="1"/>
</dbReference>
<dbReference type="CDD" id="cd00761">
    <property type="entry name" value="Glyco_tranf_GTA_type"/>
    <property type="match status" value="1"/>
</dbReference>
<dbReference type="EC" id="2.4.-.-" evidence="2"/>
<reference evidence="2 3" key="2">
    <citation type="submission" date="2008-10" db="EMBL/GenBank/DDBJ databases">
        <authorList>
            <person name="Fulton L."/>
            <person name="Clifton S."/>
            <person name="Fulton B."/>
            <person name="Xu J."/>
            <person name="Minx P."/>
            <person name="Pepin K.H."/>
            <person name="Johnson M."/>
            <person name="Bhonagiri V."/>
            <person name="Nash W.E."/>
            <person name="Mardis E.R."/>
            <person name="Wilson R.K."/>
        </authorList>
    </citation>
    <scope>NUCLEOTIDE SEQUENCE [LARGE SCALE GENOMIC DNA]</scope>
    <source>
        <strain evidence="2 3">ATCC 29098</strain>
    </source>
</reference>
<name>B6WY69_9BACT</name>
<dbReference type="InterPro" id="IPR029044">
    <property type="entry name" value="Nucleotide-diphossugar_trans"/>
</dbReference>
<dbReference type="InterPro" id="IPR001173">
    <property type="entry name" value="Glyco_trans_2-like"/>
</dbReference>
<sequence>MISIIIPVYNCQKYIHDCLNSILNQTVNNFEVLCIDDASTDNSLDILKQYAARDSRIKFIQSNQHLGAGPARNLGISKASGDFLVFCDADDIYPSYALSKMKTALAESSCDMCIGNIKFMSPDMSHPIFPPFPLLSSHIDEFKIISPCDDPSLWIPWYHQRVMFKKSFLVENNIYYPNLLRGQDPPMLAKALCLADSVVTIPDTVYKYRASSSIKKFSQQQFKDYIKHIKETIRIFDSFNWKQQADIYIQLMAFFTDGFPTFKAYQTKERKQLIDYCLACISERRIVKDTPPYFFDKNIPNRLISMKYGIFIYGFYRLYTLYGNKIKKYF</sequence>
<dbReference type="PANTHER" id="PTHR22916">
    <property type="entry name" value="GLYCOSYLTRANSFERASE"/>
    <property type="match status" value="1"/>
</dbReference>
<evidence type="ECO:0000313" key="3">
    <source>
        <dbReference type="Proteomes" id="UP000003676"/>
    </source>
</evidence>
<proteinExistence type="predicted"/>
<dbReference type="Proteomes" id="UP000003676">
    <property type="component" value="Unassembled WGS sequence"/>
</dbReference>
<evidence type="ECO:0000259" key="1">
    <source>
        <dbReference type="Pfam" id="PF00535"/>
    </source>
</evidence>
<protein>
    <submittedName>
        <fullName evidence="2">Glycosyltransferase, group 2 family protein</fullName>
        <ecNumber evidence="2">2.4.-.-</ecNumber>
    </submittedName>
</protein>
<dbReference type="eggNOG" id="COG1215">
    <property type="taxonomic scope" value="Bacteria"/>
</dbReference>
<dbReference type="GO" id="GO:0016758">
    <property type="term" value="F:hexosyltransferase activity"/>
    <property type="evidence" value="ECO:0007669"/>
    <property type="project" value="UniProtKB-ARBA"/>
</dbReference>
<dbReference type="EMBL" id="ABXU01000088">
    <property type="protein sequence ID" value="EEB32125.1"/>
    <property type="molecule type" value="Genomic_DNA"/>
</dbReference>
<dbReference type="AlphaFoldDB" id="B6WY69"/>
<gene>
    <name evidence="2" type="ORF">DESPIG_03045</name>
</gene>
<organism evidence="2 3">
    <name type="scientific">Desulfovibrio piger ATCC 29098</name>
    <dbReference type="NCBI Taxonomy" id="411464"/>
    <lineage>
        <taxon>Bacteria</taxon>
        <taxon>Pseudomonadati</taxon>
        <taxon>Thermodesulfobacteriota</taxon>
        <taxon>Desulfovibrionia</taxon>
        <taxon>Desulfovibrionales</taxon>
        <taxon>Desulfovibrionaceae</taxon>
        <taxon>Desulfovibrio</taxon>
    </lineage>
</organism>
<dbReference type="RefSeq" id="WP_006009183.1">
    <property type="nucleotide sequence ID" value="NZ_DS996361.1"/>
</dbReference>
<reference evidence="2 3" key="1">
    <citation type="submission" date="2008-10" db="EMBL/GenBank/DDBJ databases">
        <title>Draft genome sequence of Desulvovibrio piger (ATCC 29098).</title>
        <authorList>
            <person name="Sudarsanam P."/>
            <person name="Ley R."/>
            <person name="Guruge J."/>
            <person name="Turnbaugh P.J."/>
            <person name="Mahowald M."/>
            <person name="Liep D."/>
            <person name="Gordon J."/>
        </authorList>
    </citation>
    <scope>NUCLEOTIDE SEQUENCE [LARGE SCALE GENOMIC DNA]</scope>
    <source>
        <strain evidence="2 3">ATCC 29098</strain>
    </source>
</reference>
<dbReference type="PANTHER" id="PTHR22916:SF3">
    <property type="entry name" value="UDP-GLCNAC:BETAGAL BETA-1,3-N-ACETYLGLUCOSAMINYLTRANSFERASE-LIKE PROTEIN 1"/>
    <property type="match status" value="1"/>
</dbReference>
<keyword evidence="2" id="KW-0328">Glycosyltransferase</keyword>
<accession>B6WY69</accession>
<dbReference type="OrthoDB" id="5291101at2"/>
<keyword evidence="2" id="KW-0808">Transferase</keyword>
<feature type="domain" description="Glycosyltransferase 2-like" evidence="1">
    <location>
        <begin position="3"/>
        <end position="167"/>
    </location>
</feature>
<evidence type="ECO:0000313" key="2">
    <source>
        <dbReference type="EMBL" id="EEB32125.1"/>
    </source>
</evidence>
<dbReference type="HOGENOM" id="CLU_025996_25_1_7"/>
<comment type="caution">
    <text evidence="2">The sequence shown here is derived from an EMBL/GenBank/DDBJ whole genome shotgun (WGS) entry which is preliminary data.</text>
</comment>
<dbReference type="SUPFAM" id="SSF53448">
    <property type="entry name" value="Nucleotide-diphospho-sugar transferases"/>
    <property type="match status" value="1"/>
</dbReference>